<dbReference type="InterPro" id="IPR012349">
    <property type="entry name" value="Split_barrel_FMN-bd"/>
</dbReference>
<dbReference type="OrthoDB" id="9792858at2"/>
<feature type="domain" description="Flavin reductase like" evidence="2">
    <location>
        <begin position="15"/>
        <end position="161"/>
    </location>
</feature>
<dbReference type="EMBL" id="NPEU01000057">
    <property type="protein sequence ID" value="RAI39909.1"/>
    <property type="molecule type" value="Genomic_DNA"/>
</dbReference>
<dbReference type="Pfam" id="PF01613">
    <property type="entry name" value="Flavin_Reduct"/>
    <property type="match status" value="1"/>
</dbReference>
<dbReference type="GO" id="GO:0042602">
    <property type="term" value="F:riboflavin reductase (NADPH) activity"/>
    <property type="evidence" value="ECO:0007669"/>
    <property type="project" value="TreeGrafter"/>
</dbReference>
<dbReference type="GO" id="GO:0010181">
    <property type="term" value="F:FMN binding"/>
    <property type="evidence" value="ECO:0007669"/>
    <property type="project" value="InterPro"/>
</dbReference>
<evidence type="ECO:0000256" key="1">
    <source>
        <dbReference type="ARBA" id="ARBA00023002"/>
    </source>
</evidence>
<dbReference type="InterPro" id="IPR050268">
    <property type="entry name" value="NADH-dep_flavin_reductase"/>
</dbReference>
<dbReference type="SUPFAM" id="SSF50475">
    <property type="entry name" value="FMN-binding split barrel"/>
    <property type="match status" value="1"/>
</dbReference>
<dbReference type="AlphaFoldDB" id="A0A327KM81"/>
<dbReference type="Proteomes" id="UP000248863">
    <property type="component" value="Unassembled WGS sequence"/>
</dbReference>
<organism evidence="3 4">
    <name type="scientific">Rhodoplanes elegans</name>
    <dbReference type="NCBI Taxonomy" id="29408"/>
    <lineage>
        <taxon>Bacteria</taxon>
        <taxon>Pseudomonadati</taxon>
        <taxon>Pseudomonadota</taxon>
        <taxon>Alphaproteobacteria</taxon>
        <taxon>Hyphomicrobiales</taxon>
        <taxon>Nitrobacteraceae</taxon>
        <taxon>Rhodoplanes</taxon>
    </lineage>
</organism>
<keyword evidence="4" id="KW-1185">Reference proteome</keyword>
<name>A0A327KM81_9BRAD</name>
<dbReference type="RefSeq" id="WP_111356574.1">
    <property type="nucleotide sequence ID" value="NZ_NHSK01000028.1"/>
</dbReference>
<accession>A0A327KM81</accession>
<dbReference type="SMART" id="SM00903">
    <property type="entry name" value="Flavin_Reduct"/>
    <property type="match status" value="1"/>
</dbReference>
<gene>
    <name evidence="3" type="ORF">CH338_07850</name>
</gene>
<dbReference type="PANTHER" id="PTHR30466">
    <property type="entry name" value="FLAVIN REDUCTASE"/>
    <property type="match status" value="1"/>
</dbReference>
<comment type="caution">
    <text evidence="3">The sequence shown here is derived from an EMBL/GenBank/DDBJ whole genome shotgun (WGS) entry which is preliminary data.</text>
</comment>
<dbReference type="PANTHER" id="PTHR30466:SF1">
    <property type="entry name" value="FMN REDUCTASE (NADH) RUTF"/>
    <property type="match status" value="1"/>
</dbReference>
<proteinExistence type="predicted"/>
<dbReference type="Gene3D" id="2.30.110.10">
    <property type="entry name" value="Electron Transport, Fmn-binding Protein, Chain A"/>
    <property type="match status" value="1"/>
</dbReference>
<keyword evidence="1" id="KW-0560">Oxidoreductase</keyword>
<protein>
    <recommendedName>
        <fullName evidence="2">Flavin reductase like domain-containing protein</fullName>
    </recommendedName>
</protein>
<reference evidence="3 4" key="1">
    <citation type="submission" date="2017-07" db="EMBL/GenBank/DDBJ databases">
        <title>Draft Genome Sequences of Select Purple Nonsulfur Bacteria.</title>
        <authorList>
            <person name="Lasarre B."/>
            <person name="Mckinlay J.B."/>
        </authorList>
    </citation>
    <scope>NUCLEOTIDE SEQUENCE [LARGE SCALE GENOMIC DNA]</scope>
    <source>
        <strain evidence="3 4">DSM 11907</strain>
    </source>
</reference>
<dbReference type="InterPro" id="IPR002563">
    <property type="entry name" value="Flavin_Rdtase-like_dom"/>
</dbReference>
<evidence type="ECO:0000313" key="3">
    <source>
        <dbReference type="EMBL" id="RAI39909.1"/>
    </source>
</evidence>
<evidence type="ECO:0000259" key="2">
    <source>
        <dbReference type="SMART" id="SM00903"/>
    </source>
</evidence>
<sequence>MQDAPFDQARFRQALGRFATGVAVVTALAPDGGRLGITVSSFNSVSLLPPLILFSIARRANSFPAWQAARHYAVNVLSETQESLSDRFAKPGGDRWEGVETIDGRNGVPLLSGSLAVLECAAHARHPGGDHEIFVGEVEALAIGDTPAPRPLVFFSGRYRRLDTAGEAHLAPSDSLFPKSWA</sequence>
<evidence type="ECO:0000313" key="4">
    <source>
        <dbReference type="Proteomes" id="UP000248863"/>
    </source>
</evidence>